<accession>A0A8H6RQG4</accession>
<organism evidence="1 2">
    <name type="scientific">Pseudocercospora fuligena</name>
    <dbReference type="NCBI Taxonomy" id="685502"/>
    <lineage>
        <taxon>Eukaryota</taxon>
        <taxon>Fungi</taxon>
        <taxon>Dikarya</taxon>
        <taxon>Ascomycota</taxon>
        <taxon>Pezizomycotina</taxon>
        <taxon>Dothideomycetes</taxon>
        <taxon>Dothideomycetidae</taxon>
        <taxon>Mycosphaerellales</taxon>
        <taxon>Mycosphaerellaceae</taxon>
        <taxon>Pseudocercospora</taxon>
    </lineage>
</organism>
<reference evidence="1" key="1">
    <citation type="submission" date="2020-04" db="EMBL/GenBank/DDBJ databases">
        <title>Draft genome resource of the tomato pathogen Pseudocercospora fuligena.</title>
        <authorList>
            <person name="Zaccaron A."/>
        </authorList>
    </citation>
    <scope>NUCLEOTIDE SEQUENCE</scope>
    <source>
        <strain evidence="1">PF001</strain>
    </source>
</reference>
<comment type="caution">
    <text evidence="1">The sequence shown here is derived from an EMBL/GenBank/DDBJ whole genome shotgun (WGS) entry which is preliminary data.</text>
</comment>
<keyword evidence="2" id="KW-1185">Reference proteome</keyword>
<evidence type="ECO:0000313" key="2">
    <source>
        <dbReference type="Proteomes" id="UP000660729"/>
    </source>
</evidence>
<protein>
    <submittedName>
        <fullName evidence="1">Uncharacterized protein</fullName>
    </submittedName>
</protein>
<sequence length="345" mass="39772">MTDLASYHPESGYSEANLHQHWLKQTPTEFLNRYVDNEWATSSSHDHLRKIRYYSFTLRTFVFRGEKLFLTNRNSNHSAPGELTVPTDHFDVTLAPSPDLEPPIYQVDQETERSIGDHIRTVLSARHQHPNILQNARFLDEYSFAEPVIRRRIEGSTFGEHESYLCSIEISVVMSKYDGSLGNGPAYRWITESDVAYLDGSTQLVSGMDADLLCNMFSRYSQCRLNQSFQERCTEDIRSALRLRWKQNDIARPHRYGVIGQRDSLDSQGVCVFNMTIKEAAMRKDASEIYHDGVRYHVVGRFSVEAVQLSPEVEIWRPAVDDHGSVKIDWCEHNPQDAFLRLLPP</sequence>
<dbReference type="OrthoDB" id="3622886at2759"/>
<dbReference type="Proteomes" id="UP000660729">
    <property type="component" value="Unassembled WGS sequence"/>
</dbReference>
<evidence type="ECO:0000313" key="1">
    <source>
        <dbReference type="EMBL" id="KAF7195038.1"/>
    </source>
</evidence>
<gene>
    <name evidence="1" type="ORF">HII31_03712</name>
</gene>
<proteinExistence type="predicted"/>
<name>A0A8H6RQG4_9PEZI</name>
<dbReference type="EMBL" id="JABCIY010000044">
    <property type="protein sequence ID" value="KAF7195038.1"/>
    <property type="molecule type" value="Genomic_DNA"/>
</dbReference>
<dbReference type="AlphaFoldDB" id="A0A8H6RQG4"/>